<dbReference type="InterPro" id="IPR006059">
    <property type="entry name" value="SBP"/>
</dbReference>
<accession>A0A1I3ZKX2</accession>
<evidence type="ECO:0000313" key="2">
    <source>
        <dbReference type="EMBL" id="SFK44341.1"/>
    </source>
</evidence>
<dbReference type="InterPro" id="IPR050490">
    <property type="entry name" value="Bact_solute-bd_prot1"/>
</dbReference>
<dbReference type="Pfam" id="PF01547">
    <property type="entry name" value="SBP_bac_1"/>
    <property type="match status" value="1"/>
</dbReference>
<feature type="signal peptide" evidence="1">
    <location>
        <begin position="1"/>
        <end position="21"/>
    </location>
</feature>
<evidence type="ECO:0000313" key="3">
    <source>
        <dbReference type="Proteomes" id="UP000198915"/>
    </source>
</evidence>
<dbReference type="Gene3D" id="3.40.190.10">
    <property type="entry name" value="Periplasmic binding protein-like II"/>
    <property type="match status" value="2"/>
</dbReference>
<dbReference type="PROSITE" id="PS51257">
    <property type="entry name" value="PROKAR_LIPOPROTEIN"/>
    <property type="match status" value="1"/>
</dbReference>
<gene>
    <name evidence="2" type="ORF">SAMN05518846_113126</name>
</gene>
<keyword evidence="1" id="KW-0732">Signal</keyword>
<feature type="chain" id="PRO_5038816844" evidence="1">
    <location>
        <begin position="22"/>
        <end position="451"/>
    </location>
</feature>
<sequence>MIKGRLKKFLAFATLASMVIAGCSSPTGSGDSNAASAQKEPTAASKADGNSLSLFIPNYYNNTEKLQWESVIKKFEEMNPAVKVTLTNGDVNTESGKLTTMLQSGVTPPDAILMNAGPGRVRILSEVGLIKQLDDWYTQNNWKEKLQPFAYQMATVTDGIYELPHTVDAIQVYYNKDIFVKYGIQVPQTGEEFVAAMNTLKANGVTPLNTGARTAFTVGGLYSNLLQAAAGRDAVEALLYGEKKWTDPEFVKSGEMLADWAKQEYIGKESMSLNSSDLQLSFLNKKMAMFVSPTHIISTIAENKAEGNIGSFNMPSFIGGQKTNPTGGLGYTWVVPSKAAHPELAEKWMNFVLSEDYANVVLGDPSYNLIPASKAALTVKPAGELLANAMKEIEVGVGYNPSVFIGSEAKEAYYQNLIGLIGGLVKPQEAMEAIAEGTKKDQAAGYQLTRK</sequence>
<organism evidence="2 3">
    <name type="scientific">Brevibacillus centrosporus</name>
    <dbReference type="NCBI Taxonomy" id="54910"/>
    <lineage>
        <taxon>Bacteria</taxon>
        <taxon>Bacillati</taxon>
        <taxon>Bacillota</taxon>
        <taxon>Bacilli</taxon>
        <taxon>Bacillales</taxon>
        <taxon>Paenibacillaceae</taxon>
        <taxon>Brevibacillus</taxon>
    </lineage>
</organism>
<dbReference type="PANTHER" id="PTHR43649">
    <property type="entry name" value="ARABINOSE-BINDING PROTEIN-RELATED"/>
    <property type="match status" value="1"/>
</dbReference>
<dbReference type="RefSeq" id="WP_092272871.1">
    <property type="nucleotide sequence ID" value="NZ_FORT01000013.1"/>
</dbReference>
<keyword evidence="3" id="KW-1185">Reference proteome</keyword>
<proteinExistence type="predicted"/>
<evidence type="ECO:0000256" key="1">
    <source>
        <dbReference type="SAM" id="SignalP"/>
    </source>
</evidence>
<dbReference type="EMBL" id="FORT01000013">
    <property type="protein sequence ID" value="SFK44341.1"/>
    <property type="molecule type" value="Genomic_DNA"/>
</dbReference>
<dbReference type="AlphaFoldDB" id="A0A1I3ZKX2"/>
<reference evidence="3" key="1">
    <citation type="submission" date="2016-10" db="EMBL/GenBank/DDBJ databases">
        <authorList>
            <person name="Varghese N."/>
            <person name="Submissions S."/>
        </authorList>
    </citation>
    <scope>NUCLEOTIDE SEQUENCE [LARGE SCALE GENOMIC DNA]</scope>
    <source>
        <strain evidence="3">OK042</strain>
    </source>
</reference>
<dbReference type="STRING" id="1884381.SAMN05518846_113126"/>
<protein>
    <submittedName>
        <fullName evidence="2">Carbohydrate ABC transporter substrate-binding protein, CUT1 family</fullName>
    </submittedName>
</protein>
<dbReference type="SUPFAM" id="SSF53850">
    <property type="entry name" value="Periplasmic binding protein-like II"/>
    <property type="match status" value="1"/>
</dbReference>
<name>A0A1I3ZKX2_9BACL</name>
<dbReference type="Proteomes" id="UP000198915">
    <property type="component" value="Unassembled WGS sequence"/>
</dbReference>